<comment type="similarity">
    <text evidence="4">Belongs to the SNF2/RAD54 helicase family.</text>
</comment>
<comment type="subunit">
    <text evidence="4">Component of the INO80 chromatin-remodeling complex.</text>
</comment>
<keyword evidence="3 4" id="KW-0067">ATP-binding</keyword>
<comment type="caution">
    <text evidence="8">The sequence shown here is derived from an EMBL/GenBank/DDBJ whole genome shotgun (WGS) entry which is preliminary data.</text>
</comment>
<evidence type="ECO:0000259" key="7">
    <source>
        <dbReference type="PROSITE" id="PS51413"/>
    </source>
</evidence>
<evidence type="ECO:0000256" key="2">
    <source>
        <dbReference type="ARBA" id="ARBA00022741"/>
    </source>
</evidence>
<keyword evidence="4" id="KW-0227">DNA damage</keyword>
<keyword evidence="4" id="KW-0234">DNA repair</keyword>
<dbReference type="PANTHER" id="PTHR45685">
    <property type="entry name" value="HELICASE SRCAP-RELATED"/>
    <property type="match status" value="1"/>
</dbReference>
<feature type="domain" description="DBINO" evidence="7">
    <location>
        <begin position="299"/>
        <end position="424"/>
    </location>
</feature>
<dbReference type="GO" id="GO:0005524">
    <property type="term" value="F:ATP binding"/>
    <property type="evidence" value="ECO:0007669"/>
    <property type="project" value="UniProtKB-UniRule"/>
</dbReference>
<evidence type="ECO:0000256" key="4">
    <source>
        <dbReference type="RuleBase" id="RU368001"/>
    </source>
</evidence>
<comment type="catalytic activity">
    <reaction evidence="4">
        <text>ATP + H2O = ADP + phosphate + H(+)</text>
        <dbReference type="Rhea" id="RHEA:13065"/>
        <dbReference type="ChEBI" id="CHEBI:15377"/>
        <dbReference type="ChEBI" id="CHEBI:15378"/>
        <dbReference type="ChEBI" id="CHEBI:30616"/>
        <dbReference type="ChEBI" id="CHEBI:43474"/>
        <dbReference type="ChEBI" id="CHEBI:456216"/>
    </reaction>
</comment>
<feature type="coiled-coil region" evidence="5">
    <location>
        <begin position="371"/>
        <end position="410"/>
    </location>
</feature>
<dbReference type="AlphaFoldDB" id="A0A426Y331"/>
<keyword evidence="4" id="KW-0238">DNA-binding</keyword>
<dbReference type="GO" id="GO:0003677">
    <property type="term" value="F:DNA binding"/>
    <property type="evidence" value="ECO:0007669"/>
    <property type="project" value="UniProtKB-UniRule"/>
</dbReference>
<dbReference type="PANTHER" id="PTHR45685:SF2">
    <property type="entry name" value="CHROMATIN-REMODELING ATPASE INO80"/>
    <property type="match status" value="1"/>
</dbReference>
<accession>A0A426Y331</accession>
<sequence length="516" mass="58475">MEPRRHHSKNGLSYSNLFNLEPLMSFQVPQPDDEFHNYEDSSQDENRSSQGQGVLFERCNGEISPELIRRRRHGVESEAVANSSLRNDTDSNDEVDEEYENGISEEHYRAMLSDHVQKYRKVKSKESLSGLASSRIAMSGTKRSHGSKTRKFTGEPLVSAKGGTTSRKMEISPGYYEADLDVDYDGNNRYTLSMDSTYLDIGEGITYQIPPSYDKLMSSLNLPSIADIIVEENFLNGSLDLRSLAAMIATDRRFDTLNQGGLNEPQPQYESLQARLKAFSFGNSDKKFTLQVCDIGLDPFSIPEGAAGRIRRLIMSDSGTLQVYYVKVLEKGDTYEVKLKVSRSLRLMRSAAVRTRRLARDMLIFWKKVDKEQAELRKKEERDAAEALKREEELREAKRQQQRLNFLISQTELYSHFMGNKSSAQPAENLLVVEGEAKLPEEESLPLDSKSEDEEDPEEVELKKEAHRAAKQAVSQQKRITNEFDNACLRLRQVAETKDQANDSAGGSNDIDLLNP</sequence>
<protein>
    <recommendedName>
        <fullName evidence="4">Chromatin-remodeling ATPase INO80</fullName>
        <ecNumber evidence="4">3.6.4.-</ecNumber>
    </recommendedName>
</protein>
<comment type="domain">
    <text evidence="4">The DBINO region is involved in binding to DNA.</text>
</comment>
<feature type="region of interest" description="Disordered" evidence="6">
    <location>
        <begin position="496"/>
        <end position="516"/>
    </location>
</feature>
<feature type="region of interest" description="Disordered" evidence="6">
    <location>
        <begin position="137"/>
        <end position="168"/>
    </location>
</feature>
<dbReference type="EMBL" id="AMZH03015395">
    <property type="protein sequence ID" value="RRT46124.1"/>
    <property type="molecule type" value="Genomic_DNA"/>
</dbReference>
<feature type="region of interest" description="Disordered" evidence="6">
    <location>
        <begin position="70"/>
        <end position="98"/>
    </location>
</feature>
<dbReference type="Pfam" id="PF13892">
    <property type="entry name" value="DBINO"/>
    <property type="match status" value="1"/>
</dbReference>
<gene>
    <name evidence="8" type="ORF">B296_00054657</name>
</gene>
<proteinExistence type="inferred from homology"/>
<evidence type="ECO:0000313" key="8">
    <source>
        <dbReference type="EMBL" id="RRT46124.1"/>
    </source>
</evidence>
<keyword evidence="4" id="KW-0378">Hydrolase</keyword>
<dbReference type="PROSITE" id="PS51413">
    <property type="entry name" value="DBINO"/>
    <property type="match status" value="1"/>
</dbReference>
<feature type="compositionally biased region" description="Basic residues" evidence="6">
    <location>
        <begin position="142"/>
        <end position="151"/>
    </location>
</feature>
<dbReference type="GO" id="GO:0006281">
    <property type="term" value="P:DNA repair"/>
    <property type="evidence" value="ECO:0007669"/>
    <property type="project" value="UniProtKB-UniRule"/>
</dbReference>
<comment type="function">
    <text evidence="4">ATPase component of the INO80 complex which remodels chromatin by shifting nucleosomes and is involved in DNA repair.</text>
</comment>
<evidence type="ECO:0000256" key="3">
    <source>
        <dbReference type="ARBA" id="ARBA00022840"/>
    </source>
</evidence>
<evidence type="ECO:0000256" key="5">
    <source>
        <dbReference type="SAM" id="Coils"/>
    </source>
</evidence>
<dbReference type="GO" id="GO:0006338">
    <property type="term" value="P:chromatin remodeling"/>
    <property type="evidence" value="ECO:0007669"/>
    <property type="project" value="UniProtKB-UniRule"/>
</dbReference>
<comment type="subcellular location">
    <subcellularLocation>
        <location evidence="1 4">Nucleus</location>
    </subcellularLocation>
</comment>
<evidence type="ECO:0000256" key="1">
    <source>
        <dbReference type="ARBA" id="ARBA00004123"/>
    </source>
</evidence>
<evidence type="ECO:0000256" key="6">
    <source>
        <dbReference type="SAM" id="MobiDB-lite"/>
    </source>
</evidence>
<dbReference type="GO" id="GO:0031011">
    <property type="term" value="C:Ino80 complex"/>
    <property type="evidence" value="ECO:0007669"/>
    <property type="project" value="UniProtKB-UniRule"/>
</dbReference>
<feature type="region of interest" description="Disordered" evidence="6">
    <location>
        <begin position="439"/>
        <end position="477"/>
    </location>
</feature>
<dbReference type="InterPro" id="IPR020838">
    <property type="entry name" value="DBINO"/>
</dbReference>
<dbReference type="EC" id="3.6.4.-" evidence="4"/>
<feature type="compositionally biased region" description="Basic and acidic residues" evidence="6">
    <location>
        <begin position="33"/>
        <end position="47"/>
    </location>
</feature>
<keyword evidence="2" id="KW-0547">Nucleotide-binding</keyword>
<organism evidence="8 9">
    <name type="scientific">Ensete ventricosum</name>
    <name type="common">Abyssinian banana</name>
    <name type="synonym">Musa ensete</name>
    <dbReference type="NCBI Taxonomy" id="4639"/>
    <lineage>
        <taxon>Eukaryota</taxon>
        <taxon>Viridiplantae</taxon>
        <taxon>Streptophyta</taxon>
        <taxon>Embryophyta</taxon>
        <taxon>Tracheophyta</taxon>
        <taxon>Spermatophyta</taxon>
        <taxon>Magnoliopsida</taxon>
        <taxon>Liliopsida</taxon>
        <taxon>Zingiberales</taxon>
        <taxon>Musaceae</taxon>
        <taxon>Ensete</taxon>
    </lineage>
</organism>
<name>A0A426Y331_ENSVE</name>
<reference evidence="8 9" key="1">
    <citation type="journal article" date="2014" name="Agronomy (Basel)">
        <title>A Draft Genome Sequence for Ensete ventricosum, the Drought-Tolerant Tree Against Hunger.</title>
        <authorList>
            <person name="Harrison J."/>
            <person name="Moore K.A."/>
            <person name="Paszkiewicz K."/>
            <person name="Jones T."/>
            <person name="Grant M."/>
            <person name="Ambacheew D."/>
            <person name="Muzemil S."/>
            <person name="Studholme D.J."/>
        </authorList>
    </citation>
    <scope>NUCLEOTIDE SEQUENCE [LARGE SCALE GENOMIC DNA]</scope>
</reference>
<dbReference type="InterPro" id="IPR050520">
    <property type="entry name" value="INO80/SWR1_helicase"/>
</dbReference>
<evidence type="ECO:0000313" key="9">
    <source>
        <dbReference type="Proteomes" id="UP000287651"/>
    </source>
</evidence>
<keyword evidence="5" id="KW-0175">Coiled coil</keyword>
<dbReference type="GO" id="GO:0016887">
    <property type="term" value="F:ATP hydrolysis activity"/>
    <property type="evidence" value="ECO:0007669"/>
    <property type="project" value="TreeGrafter"/>
</dbReference>
<dbReference type="Proteomes" id="UP000287651">
    <property type="component" value="Unassembled WGS sequence"/>
</dbReference>
<feature type="region of interest" description="Disordered" evidence="6">
    <location>
        <begin position="30"/>
        <end position="53"/>
    </location>
</feature>
<dbReference type="GO" id="GO:0042393">
    <property type="term" value="F:histone binding"/>
    <property type="evidence" value="ECO:0007669"/>
    <property type="project" value="TreeGrafter"/>
</dbReference>